<organism evidence="1 2">
    <name type="scientific">Petrolisthes cinctipes</name>
    <name type="common">Flat porcelain crab</name>
    <dbReference type="NCBI Taxonomy" id="88211"/>
    <lineage>
        <taxon>Eukaryota</taxon>
        <taxon>Metazoa</taxon>
        <taxon>Ecdysozoa</taxon>
        <taxon>Arthropoda</taxon>
        <taxon>Crustacea</taxon>
        <taxon>Multicrustacea</taxon>
        <taxon>Malacostraca</taxon>
        <taxon>Eumalacostraca</taxon>
        <taxon>Eucarida</taxon>
        <taxon>Decapoda</taxon>
        <taxon>Pleocyemata</taxon>
        <taxon>Anomura</taxon>
        <taxon>Galatheoidea</taxon>
        <taxon>Porcellanidae</taxon>
        <taxon>Petrolisthes</taxon>
    </lineage>
</organism>
<comment type="caution">
    <text evidence="1">The sequence shown here is derived from an EMBL/GenBank/DDBJ whole genome shotgun (WGS) entry which is preliminary data.</text>
</comment>
<protein>
    <submittedName>
        <fullName evidence="1">Uncharacterized protein</fullName>
    </submittedName>
</protein>
<dbReference type="AlphaFoldDB" id="A0AAE1KT62"/>
<evidence type="ECO:0000313" key="1">
    <source>
        <dbReference type="EMBL" id="KAK3882968.1"/>
    </source>
</evidence>
<dbReference type="Proteomes" id="UP001286313">
    <property type="component" value="Unassembled WGS sequence"/>
</dbReference>
<dbReference type="EMBL" id="JAWQEG010001042">
    <property type="protein sequence ID" value="KAK3882968.1"/>
    <property type="molecule type" value="Genomic_DNA"/>
</dbReference>
<gene>
    <name evidence="1" type="ORF">Pcinc_012689</name>
</gene>
<accession>A0AAE1KT62</accession>
<keyword evidence="2" id="KW-1185">Reference proteome</keyword>
<reference evidence="1" key="1">
    <citation type="submission" date="2023-10" db="EMBL/GenBank/DDBJ databases">
        <title>Genome assemblies of two species of porcelain crab, Petrolisthes cinctipes and Petrolisthes manimaculis (Anomura: Porcellanidae).</title>
        <authorList>
            <person name="Angst P."/>
        </authorList>
    </citation>
    <scope>NUCLEOTIDE SEQUENCE</scope>
    <source>
        <strain evidence="1">PB745_01</strain>
        <tissue evidence="1">Gill</tissue>
    </source>
</reference>
<sequence length="105" mass="11973">MLRTEQTLSVGPCRREIAPRPAGPLATTRVTTNLNLILVKFGDNQISCHFWYLCLCGDDSEDPDDVMMESEVSDTHQLSRPDRCQLSDNTFHSLVFIKYNKNLKL</sequence>
<name>A0AAE1KT62_PETCI</name>
<evidence type="ECO:0000313" key="2">
    <source>
        <dbReference type="Proteomes" id="UP001286313"/>
    </source>
</evidence>
<proteinExistence type="predicted"/>